<dbReference type="InterPro" id="IPR031795">
    <property type="entry name" value="Zf-HC3"/>
</dbReference>
<dbReference type="Proteomes" id="UP000674084">
    <property type="component" value="Unassembled WGS sequence"/>
</dbReference>
<evidence type="ECO:0000313" key="1">
    <source>
        <dbReference type="EMBL" id="MBQ0926274.1"/>
    </source>
</evidence>
<protein>
    <recommendedName>
        <fullName evidence="3">Zinc-finger</fullName>
    </recommendedName>
</protein>
<dbReference type="Pfam" id="PF16827">
    <property type="entry name" value="zf-HC3"/>
    <property type="match status" value="1"/>
</dbReference>
<comment type="caution">
    <text evidence="1">The sequence shown here is derived from an EMBL/GenBank/DDBJ whole genome shotgun (WGS) entry which is preliminary data.</text>
</comment>
<proteinExistence type="predicted"/>
<name>A0ABS5DJ02_9PSEU</name>
<dbReference type="Gene3D" id="2.30.30.990">
    <property type="entry name" value="Malonyl-[acyl-carrier protein] O-methyltransferase, zinc-finger motif"/>
    <property type="match status" value="1"/>
</dbReference>
<sequence length="87" mass="9614">MEAPHMGEARYRPHPFSWVPGDGRRHAIGEARPPGGWPDEAEITALCGDDVHADNSTFAWFWPTCPDCNVAAHHLADVPMPTNPKRS</sequence>
<reference evidence="1 2" key="1">
    <citation type="submission" date="2021-04" db="EMBL/GenBank/DDBJ databases">
        <title>Whole-genome sequencing of Saccharopolyspora endophytica KCTC 19397.</title>
        <authorList>
            <person name="Ay H."/>
            <person name="Saygin H."/>
            <person name="Sahin N."/>
        </authorList>
    </citation>
    <scope>NUCLEOTIDE SEQUENCE [LARGE SCALE GENOMIC DNA]</scope>
    <source>
        <strain evidence="1 2">KCTC 19397</strain>
    </source>
</reference>
<dbReference type="EMBL" id="JAGPXE010000008">
    <property type="protein sequence ID" value="MBQ0926274.1"/>
    <property type="molecule type" value="Genomic_DNA"/>
</dbReference>
<evidence type="ECO:0000313" key="2">
    <source>
        <dbReference type="Proteomes" id="UP000674084"/>
    </source>
</evidence>
<organism evidence="1 2">
    <name type="scientific">Saccharopolyspora endophytica</name>
    <dbReference type="NCBI Taxonomy" id="543886"/>
    <lineage>
        <taxon>Bacteria</taxon>
        <taxon>Bacillati</taxon>
        <taxon>Actinomycetota</taxon>
        <taxon>Actinomycetes</taxon>
        <taxon>Pseudonocardiales</taxon>
        <taxon>Pseudonocardiaceae</taxon>
        <taxon>Saccharopolyspora</taxon>
    </lineage>
</organism>
<accession>A0ABS5DJ02</accession>
<gene>
    <name evidence="1" type="ORF">KBO27_20190</name>
</gene>
<evidence type="ECO:0008006" key="3">
    <source>
        <dbReference type="Google" id="ProtNLM"/>
    </source>
</evidence>
<keyword evidence="2" id="KW-1185">Reference proteome</keyword>